<feature type="compositionally biased region" description="Polar residues" evidence="3">
    <location>
        <begin position="1"/>
        <end position="21"/>
    </location>
</feature>
<feature type="compositionally biased region" description="Polar residues" evidence="3">
    <location>
        <begin position="288"/>
        <end position="299"/>
    </location>
</feature>
<feature type="domain" description="Tify" evidence="4">
    <location>
        <begin position="299"/>
        <end position="334"/>
    </location>
</feature>
<comment type="domain">
    <text evidence="2">The jas domain is required for interaction with COI1.</text>
</comment>
<dbReference type="InterPro" id="IPR010399">
    <property type="entry name" value="Tify_dom"/>
</dbReference>
<gene>
    <name evidence="5" type="ORF">V6N11_069503</name>
</gene>
<organism evidence="5 6">
    <name type="scientific">Hibiscus sabdariffa</name>
    <name type="common">roselle</name>
    <dbReference type="NCBI Taxonomy" id="183260"/>
    <lineage>
        <taxon>Eukaryota</taxon>
        <taxon>Viridiplantae</taxon>
        <taxon>Streptophyta</taxon>
        <taxon>Embryophyta</taxon>
        <taxon>Tracheophyta</taxon>
        <taxon>Spermatophyta</taxon>
        <taxon>Magnoliopsida</taxon>
        <taxon>eudicotyledons</taxon>
        <taxon>Gunneridae</taxon>
        <taxon>Pentapetalae</taxon>
        <taxon>rosids</taxon>
        <taxon>malvids</taxon>
        <taxon>Malvales</taxon>
        <taxon>Malvaceae</taxon>
        <taxon>Malvoideae</taxon>
        <taxon>Hibiscus</taxon>
    </lineage>
</organism>
<accession>A0ABR2Q2Z9</accession>
<dbReference type="InterPro" id="IPR040390">
    <property type="entry name" value="TIFY/JAZ"/>
</dbReference>
<dbReference type="PANTHER" id="PTHR33077">
    <property type="entry name" value="PROTEIN TIFY 4A-RELATED-RELATED"/>
    <property type="match status" value="1"/>
</dbReference>
<keyword evidence="2" id="KW-1184">Jasmonic acid signaling pathway</keyword>
<comment type="similarity">
    <text evidence="1 2">Belongs to the TIFY/JAZ family.</text>
</comment>
<evidence type="ECO:0000313" key="6">
    <source>
        <dbReference type="Proteomes" id="UP001396334"/>
    </source>
</evidence>
<dbReference type="EMBL" id="JBBPBN010000046">
    <property type="protein sequence ID" value="KAK8995052.1"/>
    <property type="molecule type" value="Genomic_DNA"/>
</dbReference>
<comment type="function">
    <text evidence="2">Repressor of jasmonate responses.</text>
</comment>
<evidence type="ECO:0000259" key="4">
    <source>
        <dbReference type="PROSITE" id="PS51320"/>
    </source>
</evidence>
<evidence type="ECO:0000256" key="2">
    <source>
        <dbReference type="RuleBase" id="RU369065"/>
    </source>
</evidence>
<sequence length="582" mass="62291">MAQPSKDTNIDNVKTNSTSTHVQHHKQVKPTMFHDFLGMKATDSPVVLPPKATDARVSEASPSSASASVGASFGTAAAARGPISSTSDLGSVGHVGTHLEGIPYYGPRSDISGPEISNRLVGSKRSNSESVFMGHESLESLHLLKMLHNGAGGERHRRVKEDEVLLGMQSMRPSSASLILQAPTGSRPEGNASKWEQSVPVLGSAVQYGSRGGHFMPFTHHVSSNRFKDTNVGPVISPAAADEGSRTGIKGPGILSSINASSVTAEKNSSGVVPTGSRPKSGAHISDPESSVPPSLQGLTSTSRQMTIFYAGQAHVFDDVHPNKADVIMALAGSNGGSWSTTYSPKSATRPASENYAGNGESEAAGNMPFSREFRRRTAVAGNTSQRTVSGERISIPTGVPQGTIVMAKEARNAEASTDDKRETVEQEAWETDRLTWIPGLRGCYKGKDFCIASASIDSFDPRFWKKMWANLASPKVEVFLWRALQNRIPTFSELAKRGIQGLGACLCVFCHQEVETASHILCQCKVAWGFWQKWCGLWNISFVMPENLGLLHEICGAPPSASGGGRRPEAAHNSARLSWWS</sequence>
<dbReference type="Pfam" id="PF13966">
    <property type="entry name" value="zf-RVT"/>
    <property type="match status" value="1"/>
</dbReference>
<feature type="compositionally biased region" description="Polar residues" evidence="3">
    <location>
        <begin position="338"/>
        <end position="352"/>
    </location>
</feature>
<dbReference type="Pfam" id="PF06200">
    <property type="entry name" value="tify"/>
    <property type="match status" value="1"/>
</dbReference>
<dbReference type="PROSITE" id="PS51320">
    <property type="entry name" value="TIFY"/>
    <property type="match status" value="1"/>
</dbReference>
<proteinExistence type="inferred from homology"/>
<reference evidence="5 6" key="1">
    <citation type="journal article" date="2024" name="G3 (Bethesda)">
        <title>Genome assembly of Hibiscus sabdariffa L. provides insights into metabolisms of medicinal natural products.</title>
        <authorList>
            <person name="Kim T."/>
        </authorList>
    </citation>
    <scope>NUCLEOTIDE SEQUENCE [LARGE SCALE GENOMIC DNA]</scope>
    <source>
        <strain evidence="5">TK-2024</strain>
        <tissue evidence="5">Old leaves</tissue>
    </source>
</reference>
<comment type="subcellular location">
    <subcellularLocation>
        <location evidence="2">Nucleus</location>
    </subcellularLocation>
</comment>
<feature type="region of interest" description="Disordered" evidence="3">
    <location>
        <begin position="1"/>
        <end position="26"/>
    </location>
</feature>
<protein>
    <recommendedName>
        <fullName evidence="2">Protein TIFY</fullName>
    </recommendedName>
    <alternativeName>
        <fullName evidence="2">Jasmonate ZIM domain-containing protein</fullName>
    </alternativeName>
</protein>
<feature type="region of interest" description="Disordered" evidence="3">
    <location>
        <begin position="561"/>
        <end position="582"/>
    </location>
</feature>
<dbReference type="InterPro" id="IPR026960">
    <property type="entry name" value="RVT-Znf"/>
</dbReference>
<evidence type="ECO:0000313" key="5">
    <source>
        <dbReference type="EMBL" id="KAK8995052.1"/>
    </source>
</evidence>
<keyword evidence="2" id="KW-0539">Nucleus</keyword>
<feature type="region of interest" description="Disordered" evidence="3">
    <location>
        <begin position="266"/>
        <end position="299"/>
    </location>
</feature>
<feature type="region of interest" description="Disordered" evidence="3">
    <location>
        <begin position="338"/>
        <end position="366"/>
    </location>
</feature>
<dbReference type="Proteomes" id="UP001396334">
    <property type="component" value="Unassembled WGS sequence"/>
</dbReference>
<name>A0ABR2Q2Z9_9ROSI</name>
<evidence type="ECO:0000256" key="3">
    <source>
        <dbReference type="SAM" id="MobiDB-lite"/>
    </source>
</evidence>
<dbReference type="SMART" id="SM00979">
    <property type="entry name" value="TIFY"/>
    <property type="match status" value="1"/>
</dbReference>
<dbReference type="PANTHER" id="PTHR33077:SF8">
    <property type="entry name" value="PROTEIN TIFY 8"/>
    <property type="match status" value="1"/>
</dbReference>
<comment type="caution">
    <text evidence="5">The sequence shown here is derived from an EMBL/GenBank/DDBJ whole genome shotgun (WGS) entry which is preliminary data.</text>
</comment>
<keyword evidence="6" id="KW-1185">Reference proteome</keyword>
<evidence type="ECO:0000256" key="1">
    <source>
        <dbReference type="ARBA" id="ARBA00008614"/>
    </source>
</evidence>